<evidence type="ECO:0000313" key="1">
    <source>
        <dbReference type="EMBL" id="KAK7317358.1"/>
    </source>
</evidence>
<organism evidence="1 2">
    <name type="scientific">Clitoria ternatea</name>
    <name type="common">Butterfly pea</name>
    <dbReference type="NCBI Taxonomy" id="43366"/>
    <lineage>
        <taxon>Eukaryota</taxon>
        <taxon>Viridiplantae</taxon>
        <taxon>Streptophyta</taxon>
        <taxon>Embryophyta</taxon>
        <taxon>Tracheophyta</taxon>
        <taxon>Spermatophyta</taxon>
        <taxon>Magnoliopsida</taxon>
        <taxon>eudicotyledons</taxon>
        <taxon>Gunneridae</taxon>
        <taxon>Pentapetalae</taxon>
        <taxon>rosids</taxon>
        <taxon>fabids</taxon>
        <taxon>Fabales</taxon>
        <taxon>Fabaceae</taxon>
        <taxon>Papilionoideae</taxon>
        <taxon>50 kb inversion clade</taxon>
        <taxon>NPAAA clade</taxon>
        <taxon>indigoferoid/millettioid clade</taxon>
        <taxon>Phaseoleae</taxon>
        <taxon>Clitoria</taxon>
    </lineage>
</organism>
<reference evidence="1 2" key="1">
    <citation type="submission" date="2024-01" db="EMBL/GenBank/DDBJ databases">
        <title>The genomes of 5 underutilized Papilionoideae crops provide insights into root nodulation and disease resistance.</title>
        <authorList>
            <person name="Yuan L."/>
        </authorList>
    </citation>
    <scope>NUCLEOTIDE SEQUENCE [LARGE SCALE GENOMIC DNA]</scope>
    <source>
        <strain evidence="1">LY-2023</strain>
        <tissue evidence="1">Leaf</tissue>
    </source>
</reference>
<comment type="caution">
    <text evidence="1">The sequence shown here is derived from an EMBL/GenBank/DDBJ whole genome shotgun (WGS) entry which is preliminary data.</text>
</comment>
<dbReference type="EMBL" id="JAYKXN010000001">
    <property type="protein sequence ID" value="KAK7317358.1"/>
    <property type="molecule type" value="Genomic_DNA"/>
</dbReference>
<proteinExistence type="predicted"/>
<protein>
    <submittedName>
        <fullName evidence="1">Uncharacterized protein</fullName>
    </submittedName>
</protein>
<dbReference type="AlphaFoldDB" id="A0AAN9Q3C8"/>
<gene>
    <name evidence="1" type="ORF">RJT34_01513</name>
</gene>
<name>A0AAN9Q3C8_CLITE</name>
<sequence length="116" mass="12967">MTLVASCFCHASGFTSGFLTYLLVKAKKLYLSAFDPRGHWRHPLPLDYWRNIKHWDLKKSIAPGAAAIAAKWSGAGARRDGLSWEAFDHGDHERNRGVTGAPNRGANHPHLLLPYF</sequence>
<keyword evidence="2" id="KW-1185">Reference proteome</keyword>
<evidence type="ECO:0000313" key="2">
    <source>
        <dbReference type="Proteomes" id="UP001359559"/>
    </source>
</evidence>
<accession>A0AAN9Q3C8</accession>
<dbReference type="Proteomes" id="UP001359559">
    <property type="component" value="Unassembled WGS sequence"/>
</dbReference>